<protein>
    <submittedName>
        <fullName evidence="2">Uncharacterized protein</fullName>
    </submittedName>
</protein>
<feature type="transmembrane region" description="Helical" evidence="1">
    <location>
        <begin position="25"/>
        <end position="47"/>
    </location>
</feature>
<keyword evidence="1" id="KW-0472">Membrane</keyword>
<dbReference type="Proteomes" id="UP000006320">
    <property type="component" value="Unassembled WGS sequence"/>
</dbReference>
<dbReference type="AlphaFoldDB" id="A0AAV3UTJ4"/>
<comment type="caution">
    <text evidence="2">The sequence shown here is derived from an EMBL/GenBank/DDBJ whole genome shotgun (WGS) entry which is preliminary data.</text>
</comment>
<evidence type="ECO:0000313" key="3">
    <source>
        <dbReference type="Proteomes" id="UP000006320"/>
    </source>
</evidence>
<sequence length="51" mass="6028">MKKNSHYDIATPLSKTAGCVLKGHLLMWVGTTWFVWRVLWFTPWVCLTFEQ</sequence>
<evidence type="ECO:0000256" key="1">
    <source>
        <dbReference type="SAM" id="Phobius"/>
    </source>
</evidence>
<organism evidence="2 3">
    <name type="scientific">Paraglaciecola chathamensis S18K6</name>
    <dbReference type="NCBI Taxonomy" id="1127672"/>
    <lineage>
        <taxon>Bacteria</taxon>
        <taxon>Pseudomonadati</taxon>
        <taxon>Pseudomonadota</taxon>
        <taxon>Gammaproteobacteria</taxon>
        <taxon>Alteromonadales</taxon>
        <taxon>Alteromonadaceae</taxon>
        <taxon>Paraglaciecola</taxon>
    </lineage>
</organism>
<keyword evidence="1" id="KW-1133">Transmembrane helix</keyword>
<keyword evidence="1" id="KW-0812">Transmembrane</keyword>
<dbReference type="EMBL" id="BAEM01000007">
    <property type="protein sequence ID" value="GAC08412.1"/>
    <property type="molecule type" value="Genomic_DNA"/>
</dbReference>
<accession>A0AAV3UTJ4</accession>
<evidence type="ECO:0000313" key="2">
    <source>
        <dbReference type="EMBL" id="GAC08412.1"/>
    </source>
</evidence>
<reference evidence="2 3" key="1">
    <citation type="journal article" date="2017" name="Antonie Van Leeuwenhoek">
        <title>Rhizobium rhizosphaerae sp. nov., a novel species isolated from rice rhizosphere.</title>
        <authorList>
            <person name="Zhao J.J."/>
            <person name="Zhang J."/>
            <person name="Zhang R.J."/>
            <person name="Zhang C.W."/>
            <person name="Yin H.Q."/>
            <person name="Zhang X.X."/>
        </authorList>
    </citation>
    <scope>NUCLEOTIDE SEQUENCE [LARGE SCALE GENOMIC DNA]</scope>
    <source>
        <strain evidence="2 3">S18K6</strain>
    </source>
</reference>
<proteinExistence type="predicted"/>
<name>A0AAV3UTJ4_9ALTE</name>
<gene>
    <name evidence="2" type="ORF">GCHA_0448</name>
</gene>